<reference evidence="7" key="1">
    <citation type="submission" date="2022-11" db="EMBL/GenBank/DDBJ databases">
        <title>Alteromonas sp. nov., isolated from sea water of the Qingdao.</title>
        <authorList>
            <person name="Wang Q."/>
        </authorList>
    </citation>
    <scope>NUCLEOTIDE SEQUENCE</scope>
    <source>
        <strain evidence="7">ASW11-7</strain>
    </source>
</reference>
<evidence type="ECO:0000256" key="1">
    <source>
        <dbReference type="ARBA" id="ARBA00001954"/>
    </source>
</evidence>
<dbReference type="Proteomes" id="UP001142810">
    <property type="component" value="Unassembled WGS sequence"/>
</dbReference>
<keyword evidence="2" id="KW-0479">Metal-binding</keyword>
<keyword evidence="4" id="KW-0560">Oxidoreductase</keyword>
<dbReference type="EMBL" id="JAPFRD010000009">
    <property type="protein sequence ID" value="MCW8108176.1"/>
    <property type="molecule type" value="Genomic_DNA"/>
</dbReference>
<dbReference type="Pfam" id="PF20514">
    <property type="entry name" value="WHD_ROXA"/>
    <property type="match status" value="1"/>
</dbReference>
<feature type="domain" description="JmjC" evidence="6">
    <location>
        <begin position="88"/>
        <end position="215"/>
    </location>
</feature>
<keyword evidence="5" id="KW-0408">Iron</keyword>
<dbReference type="SUPFAM" id="SSF51197">
    <property type="entry name" value="Clavaminate synthase-like"/>
    <property type="match status" value="1"/>
</dbReference>
<dbReference type="InterPro" id="IPR046799">
    <property type="entry name" value="ROXA-like_wH"/>
</dbReference>
<dbReference type="PROSITE" id="PS51184">
    <property type="entry name" value="JMJC"/>
    <property type="match status" value="1"/>
</dbReference>
<dbReference type="Pfam" id="PF08007">
    <property type="entry name" value="JmjC_2"/>
    <property type="match status" value="1"/>
</dbReference>
<evidence type="ECO:0000256" key="2">
    <source>
        <dbReference type="ARBA" id="ARBA00022723"/>
    </source>
</evidence>
<dbReference type="PANTHER" id="PTHR13096">
    <property type="entry name" value="MINA53 MYC INDUCED NUCLEAR ANTIGEN"/>
    <property type="match status" value="1"/>
</dbReference>
<keyword evidence="3" id="KW-0223">Dioxygenase</keyword>
<keyword evidence="8" id="KW-1185">Reference proteome</keyword>
<evidence type="ECO:0000256" key="5">
    <source>
        <dbReference type="ARBA" id="ARBA00023004"/>
    </source>
</evidence>
<evidence type="ECO:0000259" key="6">
    <source>
        <dbReference type="PROSITE" id="PS51184"/>
    </source>
</evidence>
<evidence type="ECO:0000256" key="3">
    <source>
        <dbReference type="ARBA" id="ARBA00022964"/>
    </source>
</evidence>
<gene>
    <name evidence="7" type="ORF">OPS25_06680</name>
</gene>
<dbReference type="InterPro" id="IPR003347">
    <property type="entry name" value="JmjC_dom"/>
</dbReference>
<evidence type="ECO:0000256" key="4">
    <source>
        <dbReference type="ARBA" id="ARBA00023002"/>
    </source>
</evidence>
<accession>A0ABT3P5X8</accession>
<dbReference type="InterPro" id="IPR039994">
    <property type="entry name" value="NO66-like"/>
</dbReference>
<comment type="caution">
    <text evidence="7">The sequence shown here is derived from an EMBL/GenBank/DDBJ whole genome shotgun (WGS) entry which is preliminary data.</text>
</comment>
<dbReference type="Gene3D" id="3.40.366.30">
    <property type="entry name" value="50S ribosomal protein L16 arginine hydroxylase, Chain A, Domain 2"/>
    <property type="match status" value="1"/>
</dbReference>
<sequence>MSFNSAIFLDQYWQKKPVVLQQFFTDFEDIIDEHELAYLAQDSELDSRAIIKNGQQWNVIQGPFKYFTDVCQHQWTLLVQGVDKVHPEAARMMEAFKFIPYWRMDDLMISFAVAGAGVGPHVDQYDVFLVQGKGSRRWKVGKPGHHDPVYPHPQLAQVAPFEAEIEVELQTGDVLYIPPNWPHEGIATSDCLTYSVGFRAPDTEVLTRSLEALFSDPTFKNLRYSDPALSLQAHPGQVTETSIEKLKDQLLNTLNHPAWEQSLLRLLSEQELLTLPPESLLSAQDLERRLCEGEKFERLTGCRPLFTEKGNQLRIYIDGEYFEVNDDFDVVKRCIEGDAFAKTDLDECHNRPELLSLFADLINKGYWHSAGEP</sequence>
<evidence type="ECO:0000313" key="8">
    <source>
        <dbReference type="Proteomes" id="UP001142810"/>
    </source>
</evidence>
<protein>
    <submittedName>
        <fullName evidence="7">AraC family ligand binding domain-containing protein</fullName>
    </submittedName>
</protein>
<comment type="cofactor">
    <cofactor evidence="1">
        <name>Fe(2+)</name>
        <dbReference type="ChEBI" id="CHEBI:29033"/>
    </cofactor>
</comment>
<organism evidence="7 8">
    <name type="scientific">Alteromonas aquimaris</name>
    <dbReference type="NCBI Taxonomy" id="2998417"/>
    <lineage>
        <taxon>Bacteria</taxon>
        <taxon>Pseudomonadati</taxon>
        <taxon>Pseudomonadota</taxon>
        <taxon>Gammaproteobacteria</taxon>
        <taxon>Alteromonadales</taxon>
        <taxon>Alteromonadaceae</taxon>
        <taxon>Alteromonas/Salinimonas group</taxon>
        <taxon>Alteromonas</taxon>
    </lineage>
</organism>
<evidence type="ECO:0000313" key="7">
    <source>
        <dbReference type="EMBL" id="MCW8108176.1"/>
    </source>
</evidence>
<dbReference type="Gene3D" id="2.60.120.650">
    <property type="entry name" value="Cupin"/>
    <property type="match status" value="1"/>
</dbReference>
<dbReference type="PANTHER" id="PTHR13096:SF8">
    <property type="entry name" value="RIBOSOMAL OXYGENASE 1"/>
    <property type="match status" value="1"/>
</dbReference>
<name>A0ABT3P5X8_9ALTE</name>
<proteinExistence type="predicted"/>
<dbReference type="SMART" id="SM00558">
    <property type="entry name" value="JmjC"/>
    <property type="match status" value="1"/>
</dbReference>
<dbReference type="RefSeq" id="WP_265616870.1">
    <property type="nucleotide sequence ID" value="NZ_JAPFRD010000009.1"/>
</dbReference>